<name>A0AAD0U3A0_9BURK</name>
<evidence type="ECO:0000313" key="3">
    <source>
        <dbReference type="Proteomes" id="UP000269199"/>
    </source>
</evidence>
<proteinExistence type="predicted"/>
<sequence length="121" mass="13440">MSMATRHPDVRSSPSLPPLPGIAASPARERSRYQQRTAPLLLRLVELDPREVVEGVMTPNGYLTAEVTPVGPMREACPHCEGVALQLVLRHHHVKRSHLFCRSCTRVYDALNESGYSVLTV</sequence>
<dbReference type="Proteomes" id="UP000269199">
    <property type="component" value="Chromosome"/>
</dbReference>
<organism evidence="2 3">
    <name type="scientific">Herbaspirillum rubrisubalbicans</name>
    <dbReference type="NCBI Taxonomy" id="80842"/>
    <lineage>
        <taxon>Bacteria</taxon>
        <taxon>Pseudomonadati</taxon>
        <taxon>Pseudomonadota</taxon>
        <taxon>Betaproteobacteria</taxon>
        <taxon>Burkholderiales</taxon>
        <taxon>Oxalobacteraceae</taxon>
        <taxon>Herbaspirillum</taxon>
    </lineage>
</organism>
<protein>
    <submittedName>
        <fullName evidence="2">Uncharacterized protein</fullName>
    </submittedName>
</protein>
<dbReference type="EMBL" id="CP024996">
    <property type="protein sequence ID" value="AYR22352.1"/>
    <property type="molecule type" value="Genomic_DNA"/>
</dbReference>
<evidence type="ECO:0000256" key="1">
    <source>
        <dbReference type="SAM" id="MobiDB-lite"/>
    </source>
</evidence>
<dbReference type="RefSeq" id="WP_044528012.1">
    <property type="nucleotide sequence ID" value="NZ_CP024996.1"/>
</dbReference>
<feature type="region of interest" description="Disordered" evidence="1">
    <location>
        <begin position="1"/>
        <end position="32"/>
    </location>
</feature>
<dbReference type="AlphaFoldDB" id="A0AAD0U3A0"/>
<reference evidence="2 3" key="1">
    <citation type="submission" date="2017-11" db="EMBL/GenBank/DDBJ databases">
        <title>Complete genome sequence of Herbaspirillum rubrisubalbicans DSM 11543.</title>
        <authorList>
            <person name="Chen M."/>
            <person name="An Q."/>
        </authorList>
    </citation>
    <scope>NUCLEOTIDE SEQUENCE [LARGE SCALE GENOMIC DNA]</scope>
    <source>
        <strain evidence="2 3">DSM 11543</strain>
    </source>
</reference>
<evidence type="ECO:0000313" key="2">
    <source>
        <dbReference type="EMBL" id="AYR22352.1"/>
    </source>
</evidence>
<gene>
    <name evidence="2" type="ORF">RC54_00330</name>
</gene>
<accession>A0AAD0U3A0</accession>
<feature type="compositionally biased region" description="Basic and acidic residues" evidence="1">
    <location>
        <begin position="1"/>
        <end position="10"/>
    </location>
</feature>